<dbReference type="AlphaFoldDB" id="A0A381SFS9"/>
<accession>A0A381SFS9</accession>
<sequence>MLNGLLILTKLNYFQKFFNKALSRFSGRSGAAKKHPGARILFHERVRFRVKNKIVLNKNQIYLMDLRTHKSQK</sequence>
<evidence type="ECO:0000313" key="1">
    <source>
        <dbReference type="EMBL" id="SVA00033.1"/>
    </source>
</evidence>
<proteinExistence type="predicted"/>
<organism evidence="1">
    <name type="scientific">marine metagenome</name>
    <dbReference type="NCBI Taxonomy" id="408172"/>
    <lineage>
        <taxon>unclassified sequences</taxon>
        <taxon>metagenomes</taxon>
        <taxon>ecological metagenomes</taxon>
    </lineage>
</organism>
<protein>
    <submittedName>
        <fullName evidence="1">Uncharacterized protein</fullName>
    </submittedName>
</protein>
<dbReference type="EMBL" id="UINC01002761">
    <property type="protein sequence ID" value="SVA00033.1"/>
    <property type="molecule type" value="Genomic_DNA"/>
</dbReference>
<gene>
    <name evidence="1" type="ORF">METZ01_LOCUS52887</name>
</gene>
<reference evidence="1" key="1">
    <citation type="submission" date="2018-05" db="EMBL/GenBank/DDBJ databases">
        <authorList>
            <person name="Lanie J.A."/>
            <person name="Ng W.-L."/>
            <person name="Kazmierczak K.M."/>
            <person name="Andrzejewski T.M."/>
            <person name="Davidsen T.M."/>
            <person name="Wayne K.J."/>
            <person name="Tettelin H."/>
            <person name="Glass J.I."/>
            <person name="Rusch D."/>
            <person name="Podicherti R."/>
            <person name="Tsui H.-C.T."/>
            <person name="Winkler M.E."/>
        </authorList>
    </citation>
    <scope>NUCLEOTIDE SEQUENCE</scope>
</reference>
<name>A0A381SFS9_9ZZZZ</name>